<keyword evidence="10" id="KW-1185">Reference proteome</keyword>
<organism evidence="9 10">
    <name type="scientific">Devosia honganensis</name>
    <dbReference type="NCBI Taxonomy" id="1610527"/>
    <lineage>
        <taxon>Bacteria</taxon>
        <taxon>Pseudomonadati</taxon>
        <taxon>Pseudomonadota</taxon>
        <taxon>Alphaproteobacteria</taxon>
        <taxon>Hyphomicrobiales</taxon>
        <taxon>Devosiaceae</taxon>
        <taxon>Devosia</taxon>
    </lineage>
</organism>
<dbReference type="Gene3D" id="1.20.1540.10">
    <property type="entry name" value="Rhomboid-like"/>
    <property type="match status" value="1"/>
</dbReference>
<accession>A0ABV7X3N8</accession>
<dbReference type="EC" id="3.4.21.-" evidence="9"/>
<dbReference type="PANTHER" id="PTHR43066:SF26">
    <property type="entry name" value="RHOMBOID PROTEASE GLPG"/>
    <property type="match status" value="1"/>
</dbReference>
<evidence type="ECO:0000313" key="10">
    <source>
        <dbReference type="Proteomes" id="UP001595613"/>
    </source>
</evidence>
<keyword evidence="2" id="KW-1003">Cell membrane</keyword>
<dbReference type="SUPFAM" id="SSF144091">
    <property type="entry name" value="Rhomboid-like"/>
    <property type="match status" value="1"/>
</dbReference>
<evidence type="ECO:0000256" key="5">
    <source>
        <dbReference type="ARBA" id="ARBA00022989"/>
    </source>
</evidence>
<evidence type="ECO:0000256" key="4">
    <source>
        <dbReference type="ARBA" id="ARBA00022692"/>
    </source>
</evidence>
<feature type="transmembrane region" description="Helical" evidence="7">
    <location>
        <begin position="20"/>
        <end position="44"/>
    </location>
</feature>
<gene>
    <name evidence="9" type="ORF">ACFOOL_15620</name>
</gene>
<evidence type="ECO:0000313" key="9">
    <source>
        <dbReference type="EMBL" id="MFC3706181.1"/>
    </source>
</evidence>
<dbReference type="RefSeq" id="WP_380098256.1">
    <property type="nucleotide sequence ID" value="NZ_JBHRYD010000015.1"/>
</dbReference>
<keyword evidence="9" id="KW-0645">Protease</keyword>
<feature type="transmembrane region" description="Helical" evidence="7">
    <location>
        <begin position="221"/>
        <end position="240"/>
    </location>
</feature>
<protein>
    <submittedName>
        <fullName evidence="9">Rhomboid family intramembrane serine protease</fullName>
        <ecNumber evidence="9">3.4.21.-</ecNumber>
    </submittedName>
</protein>
<dbReference type="PANTHER" id="PTHR43066">
    <property type="entry name" value="RHOMBOID-RELATED PROTEIN"/>
    <property type="match status" value="1"/>
</dbReference>
<comment type="subcellular location">
    <subcellularLocation>
        <location evidence="1">Membrane</location>
        <topology evidence="1">Multi-pass membrane protein</topology>
    </subcellularLocation>
</comment>
<dbReference type="GO" id="GO:0008233">
    <property type="term" value="F:peptidase activity"/>
    <property type="evidence" value="ECO:0007669"/>
    <property type="project" value="UniProtKB-KW"/>
</dbReference>
<evidence type="ECO:0000259" key="8">
    <source>
        <dbReference type="Pfam" id="PF01694"/>
    </source>
</evidence>
<feature type="domain" description="Peptidase S54 rhomboid" evidence="8">
    <location>
        <begin position="77"/>
        <end position="239"/>
    </location>
</feature>
<evidence type="ECO:0000256" key="7">
    <source>
        <dbReference type="SAM" id="Phobius"/>
    </source>
</evidence>
<feature type="transmembrane region" description="Helical" evidence="7">
    <location>
        <begin position="84"/>
        <end position="104"/>
    </location>
</feature>
<dbReference type="GO" id="GO:0006508">
    <property type="term" value="P:proteolysis"/>
    <property type="evidence" value="ECO:0007669"/>
    <property type="project" value="UniProtKB-KW"/>
</dbReference>
<comment type="caution">
    <text evidence="9">The sequence shown here is derived from an EMBL/GenBank/DDBJ whole genome shotgun (WGS) entry which is preliminary data.</text>
</comment>
<dbReference type="Pfam" id="PF01694">
    <property type="entry name" value="Rhomboid"/>
    <property type="match status" value="1"/>
</dbReference>
<dbReference type="EMBL" id="JBHRYD010000015">
    <property type="protein sequence ID" value="MFC3706181.1"/>
    <property type="molecule type" value="Genomic_DNA"/>
</dbReference>
<evidence type="ECO:0000256" key="2">
    <source>
        <dbReference type="ARBA" id="ARBA00022475"/>
    </source>
</evidence>
<sequence length="247" mass="26183">MSEQGQTPATPEPAGREPVFLLPGAVTALVGVLIAIHLASTLVLNPDGQGLVLFWFAFQPYRIVLAGVEPSLAIPLIWTPFSHAFLHAGWEHLLINVAWLAIFATPVTRRYGAGPMLALFLVSAAAGAGFFAATTLHDQIYLIGASGGVAGLTGAAMRFIFQPVLMARHPETGQPVVLGRRLASLAEVFVNPRSRYFTLIWLALNAAVPLVPVLTGSSLNIAWQAHLGGFAAGFLLVGLFERKAAGE</sequence>
<name>A0ABV7X3N8_9HYPH</name>
<dbReference type="InterPro" id="IPR035952">
    <property type="entry name" value="Rhomboid-like_sf"/>
</dbReference>
<proteinExistence type="predicted"/>
<feature type="transmembrane region" description="Helical" evidence="7">
    <location>
        <begin position="51"/>
        <end position="78"/>
    </location>
</feature>
<keyword evidence="5 7" id="KW-1133">Transmembrane helix</keyword>
<keyword evidence="9" id="KW-0378">Hydrolase</keyword>
<dbReference type="Proteomes" id="UP001595613">
    <property type="component" value="Unassembled WGS sequence"/>
</dbReference>
<evidence type="ECO:0000256" key="1">
    <source>
        <dbReference type="ARBA" id="ARBA00004141"/>
    </source>
</evidence>
<reference evidence="10" key="1">
    <citation type="journal article" date="2019" name="Int. J. Syst. Evol. Microbiol.">
        <title>The Global Catalogue of Microorganisms (GCM) 10K type strain sequencing project: providing services to taxonomists for standard genome sequencing and annotation.</title>
        <authorList>
            <consortium name="The Broad Institute Genomics Platform"/>
            <consortium name="The Broad Institute Genome Sequencing Center for Infectious Disease"/>
            <person name="Wu L."/>
            <person name="Ma J."/>
        </authorList>
    </citation>
    <scope>NUCLEOTIDE SEQUENCE [LARGE SCALE GENOMIC DNA]</scope>
    <source>
        <strain evidence="10">KCTC 42281</strain>
    </source>
</reference>
<keyword evidence="3" id="KW-0997">Cell inner membrane</keyword>
<keyword evidence="6 7" id="KW-0472">Membrane</keyword>
<evidence type="ECO:0000256" key="3">
    <source>
        <dbReference type="ARBA" id="ARBA00022519"/>
    </source>
</evidence>
<keyword evidence="4 7" id="KW-0812">Transmembrane</keyword>
<feature type="transmembrane region" description="Helical" evidence="7">
    <location>
        <begin position="196"/>
        <end position="215"/>
    </location>
</feature>
<feature type="transmembrane region" description="Helical" evidence="7">
    <location>
        <begin position="140"/>
        <end position="161"/>
    </location>
</feature>
<feature type="transmembrane region" description="Helical" evidence="7">
    <location>
        <begin position="116"/>
        <end position="134"/>
    </location>
</feature>
<evidence type="ECO:0000256" key="6">
    <source>
        <dbReference type="ARBA" id="ARBA00023136"/>
    </source>
</evidence>
<dbReference type="InterPro" id="IPR022764">
    <property type="entry name" value="Peptidase_S54_rhomboid_dom"/>
</dbReference>